<dbReference type="EMBL" id="FOVW01000006">
    <property type="protein sequence ID" value="SFO39784.1"/>
    <property type="molecule type" value="Genomic_DNA"/>
</dbReference>
<dbReference type="NCBIfam" id="TIGR04183">
    <property type="entry name" value="Por_Secre_tail"/>
    <property type="match status" value="1"/>
</dbReference>
<name>A0A1I5GUP4_9BACT</name>
<dbReference type="STRING" id="226506.SAMN04488519_10681"/>
<reference evidence="3" key="1">
    <citation type="submission" date="2016-10" db="EMBL/GenBank/DDBJ databases">
        <authorList>
            <person name="Varghese N."/>
            <person name="Submissions S."/>
        </authorList>
    </citation>
    <scope>NUCLEOTIDE SEQUENCE [LARGE SCALE GENOMIC DNA]</scope>
    <source>
        <strain evidence="3">DSM 15282</strain>
    </source>
</reference>
<evidence type="ECO:0000259" key="1">
    <source>
        <dbReference type="PROSITE" id="PS51841"/>
    </source>
</evidence>
<dbReference type="GO" id="GO:0003824">
    <property type="term" value="F:catalytic activity"/>
    <property type="evidence" value="ECO:0007669"/>
    <property type="project" value="InterPro"/>
</dbReference>
<dbReference type="Pfam" id="PF18942">
    <property type="entry name" value="DUF5689"/>
    <property type="match status" value="1"/>
</dbReference>
<dbReference type="InterPro" id="IPR026444">
    <property type="entry name" value="Secre_tail"/>
</dbReference>
<dbReference type="InterPro" id="IPR005135">
    <property type="entry name" value="Endo/exonuclease/phosphatase"/>
</dbReference>
<gene>
    <name evidence="2" type="ORF">SAMN04488519_10681</name>
</gene>
<evidence type="ECO:0000313" key="2">
    <source>
        <dbReference type="EMBL" id="SFO39784.1"/>
    </source>
</evidence>
<sequence length="1101" mass="117599">MNNYSFLELKLIFKDNFKIHSMQKKLLRLAGIFLLLFTGFRLQAQEVFINEIHYDNVGTDVGEAIEIAGPAGTDLTGWSVVLYNGANGASYNTRALSGTITDSGNGFGFVTLTYPTNGIQNGSPDGVALVNNGVVVQFLSYEGTFLAVGGPADGLTSTNIGVEETSSTPIGFSLQLGGTGSTYTDFTWQTESAETFGSINTNQTFSSEVVLFVNELHYDNVGNDVGEGIEVAGSAGLDLEGYKLILYNGNGGAVYGTVNLTGVLSDQDNGFGTKFFAINGLQNGAPDGFALVNPSNEVIQFLSYEGVFTAVGGPADGLLSEDIGVVQISSTPVGTSLQLQGTGTKYSDFTWSSTSITNTYNQVNSGQSFGGVIVDPEAVLISIAEARNKGIGSEVLVQGVLTVSDQLGGPAFIQDATGGIPVFDSQVHGLGNYQIGDEIRILGSIGAFNQQIQIVNISELELISSGNEVVPTALSISQINSGVEGQLISIPNAAFAISKGLLFPESNYTITDGSGSLELRIDGDVSSLVGRVIPTEAQTITGVLGSFRGSLQLLPRFIEDLPGTRPYEAAGSDIPNAETLDVMTWNMEFFGATIANFGPSNVSLQAENAIKVLQATLPDVIAVQEVSDEDLLAFVVSQLPGYEVICSDRFSRSFEAPDPTFPPQKLCLIYNTAVLEIQSSKVLFEQIYDEARLGLNNLLDEYPTGTPSSFWSSGRLPWLVEAVADINGVKERINFINIHAKSGSSRDDLARKRFDNLALKDTLDAFYSDANIILLGDYNDDLDISIGGGPSTYEVIISDPDFNGVTLSLSEAGLRSFIFNDNVIDHITISNELYDNYLEGSEQLFIPFNLVANYANTTSDHLPVSVRFIAGEAISSDAGEGAIVYLGYEPLASTTLKAAGASGGSGNYTYSWSNGQTGQEITVSPTETTTYTLTVRDDAGNIFQDEVTVCVVDVRCGSKNDKVLVCTSNGNSGKTQTICVAPEAVPAFLRKGATLGDCGLIPCESNSESISKETSFKNAKIQKAYPNPLEEEVNITLDSNLDIEVAYILFDEKGELVQSGTSSFNSGKLQLIIGSKQLKKGFYYLHLNHGQETKMIRLMKK</sequence>
<dbReference type="Gene3D" id="3.60.10.10">
    <property type="entry name" value="Endonuclease/exonuclease/phosphatase"/>
    <property type="match status" value="1"/>
</dbReference>
<keyword evidence="3" id="KW-1185">Reference proteome</keyword>
<organism evidence="2 3">
    <name type="scientific">Algoriphagus ornithinivorans</name>
    <dbReference type="NCBI Taxonomy" id="226506"/>
    <lineage>
        <taxon>Bacteria</taxon>
        <taxon>Pseudomonadati</taxon>
        <taxon>Bacteroidota</taxon>
        <taxon>Cytophagia</taxon>
        <taxon>Cytophagales</taxon>
        <taxon>Cyclobacteriaceae</taxon>
        <taxon>Algoriphagus</taxon>
    </lineage>
</organism>
<dbReference type="InterPro" id="IPR001322">
    <property type="entry name" value="Lamin_tail_dom"/>
</dbReference>
<dbReference type="PANTHER" id="PTHR42834:SF1">
    <property type="entry name" value="ENDONUCLEASE_EXONUCLEASE_PHOSPHATASE FAMILY PROTEIN (AFU_ORTHOLOGUE AFUA_3G09210)"/>
    <property type="match status" value="1"/>
</dbReference>
<protein>
    <submittedName>
        <fullName evidence="2">Por secretion system C-terminal sorting domain-containing protein</fullName>
    </submittedName>
</protein>
<dbReference type="InterPro" id="IPR043744">
    <property type="entry name" value="DUF5689"/>
</dbReference>
<proteinExistence type="predicted"/>
<dbReference type="PROSITE" id="PS51841">
    <property type="entry name" value="LTD"/>
    <property type="match status" value="1"/>
</dbReference>
<dbReference type="SUPFAM" id="SSF56219">
    <property type="entry name" value="DNase I-like"/>
    <property type="match status" value="1"/>
</dbReference>
<feature type="domain" description="LTD" evidence="1">
    <location>
        <begin position="38"/>
        <end position="172"/>
    </location>
</feature>
<accession>A0A1I5GUP4</accession>
<dbReference type="Pfam" id="PF03372">
    <property type="entry name" value="Exo_endo_phos"/>
    <property type="match status" value="1"/>
</dbReference>
<dbReference type="InterPro" id="IPR036691">
    <property type="entry name" value="Endo/exonu/phosph_ase_sf"/>
</dbReference>
<dbReference type="AlphaFoldDB" id="A0A1I5GUP4"/>
<dbReference type="PANTHER" id="PTHR42834">
    <property type="entry name" value="ENDONUCLEASE/EXONUCLEASE/PHOSPHATASE FAMILY PROTEIN (AFU_ORTHOLOGUE AFUA_3G09210)"/>
    <property type="match status" value="1"/>
</dbReference>
<dbReference type="Pfam" id="PF18962">
    <property type="entry name" value="Por_Secre_tail"/>
    <property type="match status" value="1"/>
</dbReference>
<evidence type="ECO:0000313" key="3">
    <source>
        <dbReference type="Proteomes" id="UP000199564"/>
    </source>
</evidence>
<dbReference type="Proteomes" id="UP000199564">
    <property type="component" value="Unassembled WGS sequence"/>
</dbReference>